<keyword evidence="1" id="KW-0812">Transmembrane</keyword>
<organism evidence="2 3">
    <name type="scientific">Heyndrickxia acidicola</name>
    <dbReference type="NCBI Taxonomy" id="209389"/>
    <lineage>
        <taxon>Bacteria</taxon>
        <taxon>Bacillati</taxon>
        <taxon>Bacillota</taxon>
        <taxon>Bacilli</taxon>
        <taxon>Bacillales</taxon>
        <taxon>Bacillaceae</taxon>
        <taxon>Heyndrickxia</taxon>
    </lineage>
</organism>
<name>A0ABU6MLB4_9BACI</name>
<evidence type="ECO:0000313" key="2">
    <source>
        <dbReference type="EMBL" id="MED1205310.1"/>
    </source>
</evidence>
<sequence>MDTLQGSHRINEVDHFYKKVIEAHREYFHYWLHHTLFHWDFFLSLFLAVVPWVLWFIFRHKESRDRLLFAGFFVIITTSWLDFWGTMYGLWFYTGKVLPSMPSFIPWDFCLLPVFVMLLIQYKPIRSPYLKGLIFAGGSAFIGELLFQWIGLYVMTNWSIFYSFPIYFVIYLIAHRLSKASHFAEV</sequence>
<protein>
    <recommendedName>
        <fullName evidence="4">DUF2878 domain-containing protein</fullName>
    </recommendedName>
</protein>
<feature type="transmembrane region" description="Helical" evidence="1">
    <location>
        <begin position="156"/>
        <end position="174"/>
    </location>
</feature>
<evidence type="ECO:0000256" key="1">
    <source>
        <dbReference type="SAM" id="Phobius"/>
    </source>
</evidence>
<dbReference type="Proteomes" id="UP001341444">
    <property type="component" value="Unassembled WGS sequence"/>
</dbReference>
<feature type="transmembrane region" description="Helical" evidence="1">
    <location>
        <begin position="104"/>
        <end position="122"/>
    </location>
</feature>
<feature type="transmembrane region" description="Helical" evidence="1">
    <location>
        <begin position="36"/>
        <end position="58"/>
    </location>
</feature>
<feature type="transmembrane region" description="Helical" evidence="1">
    <location>
        <begin position="129"/>
        <end position="150"/>
    </location>
</feature>
<dbReference type="EMBL" id="JARMAB010000031">
    <property type="protein sequence ID" value="MED1205310.1"/>
    <property type="molecule type" value="Genomic_DNA"/>
</dbReference>
<keyword evidence="1" id="KW-0472">Membrane</keyword>
<evidence type="ECO:0000313" key="3">
    <source>
        <dbReference type="Proteomes" id="UP001341444"/>
    </source>
</evidence>
<dbReference type="NCBIfam" id="NF041644">
    <property type="entry name" value="CBO0543_fam"/>
    <property type="match status" value="1"/>
</dbReference>
<dbReference type="InterPro" id="IPR048147">
    <property type="entry name" value="CBO0543-like"/>
</dbReference>
<accession>A0ABU6MLB4</accession>
<evidence type="ECO:0008006" key="4">
    <source>
        <dbReference type="Google" id="ProtNLM"/>
    </source>
</evidence>
<gene>
    <name evidence="2" type="ORF">P4T90_19865</name>
</gene>
<dbReference type="RefSeq" id="WP_066269318.1">
    <property type="nucleotide sequence ID" value="NZ_JARMAB010000031.1"/>
</dbReference>
<keyword evidence="1" id="KW-1133">Transmembrane helix</keyword>
<keyword evidence="3" id="KW-1185">Reference proteome</keyword>
<comment type="caution">
    <text evidence="2">The sequence shown here is derived from an EMBL/GenBank/DDBJ whole genome shotgun (WGS) entry which is preliminary data.</text>
</comment>
<feature type="transmembrane region" description="Helical" evidence="1">
    <location>
        <begin position="67"/>
        <end position="92"/>
    </location>
</feature>
<reference evidence="2 3" key="1">
    <citation type="submission" date="2023-03" db="EMBL/GenBank/DDBJ databases">
        <title>Bacillus Genome Sequencing.</title>
        <authorList>
            <person name="Dunlap C."/>
        </authorList>
    </citation>
    <scope>NUCLEOTIDE SEQUENCE [LARGE SCALE GENOMIC DNA]</scope>
    <source>
        <strain evidence="2 3">B-23453</strain>
    </source>
</reference>
<proteinExistence type="predicted"/>